<feature type="coiled-coil region" evidence="4">
    <location>
        <begin position="251"/>
        <end position="278"/>
    </location>
</feature>
<dbReference type="Proteomes" id="UP000183769">
    <property type="component" value="Unassembled WGS sequence"/>
</dbReference>
<dbReference type="SMART" id="SM00382">
    <property type="entry name" value="AAA"/>
    <property type="match status" value="1"/>
</dbReference>
<dbReference type="PANTHER" id="PTHR32039:SF9">
    <property type="entry name" value="MAGNESIUM-CHELATASE SUBUNIT CHLI-2, CHLOROPLASTIC"/>
    <property type="match status" value="1"/>
</dbReference>
<gene>
    <name evidence="6" type="ORF">SAMN05216277_10820</name>
</gene>
<dbReference type="InterPro" id="IPR027417">
    <property type="entry name" value="P-loop_NTPase"/>
</dbReference>
<dbReference type="Pfam" id="PF01078">
    <property type="entry name" value="Mg_chelatase"/>
    <property type="match status" value="1"/>
</dbReference>
<organism evidence="6 7">
    <name type="scientific">Halolamina pelagica</name>
    <dbReference type="NCBI Taxonomy" id="699431"/>
    <lineage>
        <taxon>Archaea</taxon>
        <taxon>Methanobacteriati</taxon>
        <taxon>Methanobacteriota</taxon>
        <taxon>Stenosarchaea group</taxon>
        <taxon>Halobacteria</taxon>
        <taxon>Halobacteriales</taxon>
        <taxon>Haloferacaceae</taxon>
    </lineage>
</organism>
<feature type="domain" description="AAA+ ATPase" evidence="5">
    <location>
        <begin position="46"/>
        <end position="228"/>
    </location>
</feature>
<keyword evidence="4" id="KW-0175">Coiled coil</keyword>
<dbReference type="InterPro" id="IPR000523">
    <property type="entry name" value="Mg_chelatse_chII-like_cat_dom"/>
</dbReference>
<proteinExistence type="inferred from homology"/>
<dbReference type="EMBL" id="FOXI01000008">
    <property type="protein sequence ID" value="SFP78113.1"/>
    <property type="molecule type" value="Genomic_DNA"/>
</dbReference>
<dbReference type="PANTHER" id="PTHR32039">
    <property type="entry name" value="MAGNESIUM-CHELATASE SUBUNIT CHLI"/>
    <property type="match status" value="1"/>
</dbReference>
<dbReference type="Pfam" id="PF17863">
    <property type="entry name" value="AAA_lid_2"/>
    <property type="match status" value="1"/>
</dbReference>
<dbReference type="InterPro" id="IPR003593">
    <property type="entry name" value="AAA+_ATPase"/>
</dbReference>
<dbReference type="SUPFAM" id="SSF52540">
    <property type="entry name" value="P-loop containing nucleoside triphosphate hydrolases"/>
    <property type="match status" value="1"/>
</dbReference>
<keyword evidence="7" id="KW-1185">Reference proteome</keyword>
<dbReference type="InterPro" id="IPR045006">
    <property type="entry name" value="CHLI-like"/>
</dbReference>
<comment type="similarity">
    <text evidence="1">Belongs to the Mg-chelatase subunits D/I family.</text>
</comment>
<dbReference type="RefSeq" id="WP_074878632.1">
    <property type="nucleotide sequence ID" value="NZ_FOXI01000008.1"/>
</dbReference>
<dbReference type="InterPro" id="IPR041628">
    <property type="entry name" value="ChlI/MoxR_AAA_lid"/>
</dbReference>
<dbReference type="Gene3D" id="1.10.8.80">
    <property type="entry name" value="Magnesium chelatase subunit I, C-Terminal domain"/>
    <property type="match status" value="1"/>
</dbReference>
<reference evidence="7" key="1">
    <citation type="submission" date="2016-10" db="EMBL/GenBank/DDBJ databases">
        <authorList>
            <person name="Varghese N."/>
            <person name="Submissions S."/>
        </authorList>
    </citation>
    <scope>NUCLEOTIDE SEQUENCE [LARGE SCALE GENOMIC DNA]</scope>
    <source>
        <strain evidence="7">CGMCC 1.10329</strain>
    </source>
</reference>
<evidence type="ECO:0000259" key="5">
    <source>
        <dbReference type="SMART" id="SM00382"/>
    </source>
</evidence>
<evidence type="ECO:0000256" key="4">
    <source>
        <dbReference type="SAM" id="Coils"/>
    </source>
</evidence>
<dbReference type="AlphaFoldDB" id="A0A1I5T532"/>
<name>A0A1I5T532_9EURY</name>
<evidence type="ECO:0000256" key="2">
    <source>
        <dbReference type="ARBA" id="ARBA00022741"/>
    </source>
</evidence>
<accession>A0A1I5T532</accession>
<evidence type="ECO:0000256" key="1">
    <source>
        <dbReference type="ARBA" id="ARBA00005799"/>
    </source>
</evidence>
<keyword evidence="3" id="KW-0067">ATP-binding</keyword>
<dbReference type="Gene3D" id="3.40.50.300">
    <property type="entry name" value="P-loop containing nucleotide triphosphate hydrolases"/>
    <property type="match status" value="1"/>
</dbReference>
<evidence type="ECO:0000256" key="3">
    <source>
        <dbReference type="ARBA" id="ARBA00022840"/>
    </source>
</evidence>
<evidence type="ECO:0000313" key="6">
    <source>
        <dbReference type="EMBL" id="SFP78113.1"/>
    </source>
</evidence>
<sequence>MTDHDITHDTETIEDESRAGGTFPFSAIVDQTEMKRALVLNAVNRDVGGVLIRGERGTAKSTAVRALAEVLPDIEAVADCPYSCPPTDPDRMCDECRERYDAGEDLPIETRPMRVVDLPLNASEDRVVGSIDLERAVQAGERDFEPGILAEANRNILYVDEVNLLDDHIVDVLLDAAAMGENIVEREGVSFRHPSEFILVGTMNPEEGDLRPQLLDRFGLVVDVEGVNEVDDRVEISRRRAEFEADPEAFRAEYAEEQAALRNDIATARERLDEVELDDDIARLIAGMNIELDVDGHRGDITLRRAARTLAAYEGADEVTPRTVRRVARMALEHRLQRLPFEEEEQDVLSVFHDVRRELGLED</sequence>
<protein>
    <submittedName>
        <fullName evidence="6">Magnesium chelatase subunit D/magnesium chelatase subunit I</fullName>
    </submittedName>
</protein>
<dbReference type="GO" id="GO:0005524">
    <property type="term" value="F:ATP binding"/>
    <property type="evidence" value="ECO:0007669"/>
    <property type="project" value="UniProtKB-KW"/>
</dbReference>
<evidence type="ECO:0000313" key="7">
    <source>
        <dbReference type="Proteomes" id="UP000183769"/>
    </source>
</evidence>
<dbReference type="OrthoDB" id="25914at2157"/>
<keyword evidence="2" id="KW-0547">Nucleotide-binding</keyword>